<dbReference type="InterPro" id="IPR049363">
    <property type="entry name" value="RMI1_N"/>
</dbReference>
<evidence type="ECO:0000256" key="2">
    <source>
        <dbReference type="ARBA" id="ARBA00018987"/>
    </source>
</evidence>
<comment type="similarity">
    <text evidence="1">Belongs to the RMI1 family.</text>
</comment>
<sequence>MASPITPAQLSNALTQSGLPTPSPSFLTPILNTASNSQRQPPLSSLSATARLRLLSADISAPTILSPTNGSFPQNISDVRVKEKVLGQDIPVQVIDIEDIGRSKWDQILDLEAERKGERVKGREVIRVLPTQENENGSTASTQAIVSPAAANAVVSNKGPFKVLLQDMKGQQVYGFELKRVDKLGYPPGMNIGCKVMLKKGCKVARGMVLLEPACVVVLGGKIEALDKGWREGREERLRLAVKKNEEAPGRANV</sequence>
<comment type="caution">
    <text evidence="5">The sequence shown here is derived from an EMBL/GenBank/DDBJ whole genome shotgun (WGS) entry which is preliminary data.</text>
</comment>
<dbReference type="PANTHER" id="PTHR14790">
    <property type="entry name" value="RECQ-MEDIATED GENOME INSTABILITY PROTEIN 1 RMI1"/>
    <property type="match status" value="1"/>
</dbReference>
<dbReference type="InterPro" id="IPR013894">
    <property type="entry name" value="RMI1_OB"/>
</dbReference>
<name>A0A7D8UUQ9_9HELO</name>
<dbReference type="Proteomes" id="UP000481288">
    <property type="component" value="Unassembled WGS sequence"/>
</dbReference>
<reference evidence="5 6" key="1">
    <citation type="submission" date="2018-05" db="EMBL/GenBank/DDBJ databases">
        <title>Whole genome sequencing for identification of molecular markers to develop diagnostic detection tools for the regulated plant pathogen Lachnellula willkommii.</title>
        <authorList>
            <person name="Giroux E."/>
            <person name="Bilodeau G."/>
        </authorList>
    </citation>
    <scope>NUCLEOTIDE SEQUENCE [LARGE SCALE GENOMIC DNA]</scope>
    <source>
        <strain evidence="5 6">CBS 625.97</strain>
    </source>
</reference>
<evidence type="ECO:0000313" key="6">
    <source>
        <dbReference type="Proteomes" id="UP000481288"/>
    </source>
</evidence>
<dbReference type="GO" id="GO:0000724">
    <property type="term" value="P:double-strand break repair via homologous recombination"/>
    <property type="evidence" value="ECO:0007669"/>
    <property type="project" value="TreeGrafter"/>
</dbReference>
<gene>
    <name evidence="5" type="primary">rmi1</name>
    <name evidence="5" type="ORF">LCER1_G000320</name>
</gene>
<proteinExistence type="inferred from homology"/>
<dbReference type="GO" id="GO:0016604">
    <property type="term" value="C:nuclear body"/>
    <property type="evidence" value="ECO:0007669"/>
    <property type="project" value="TreeGrafter"/>
</dbReference>
<dbReference type="EMBL" id="QGMG01000029">
    <property type="protein sequence ID" value="TVY58717.1"/>
    <property type="molecule type" value="Genomic_DNA"/>
</dbReference>
<evidence type="ECO:0000259" key="4">
    <source>
        <dbReference type="Pfam" id="PF21000"/>
    </source>
</evidence>
<dbReference type="AlphaFoldDB" id="A0A7D8UUQ9"/>
<protein>
    <recommendedName>
        <fullName evidence="2">RecQ-mediated genome instability protein 1</fullName>
    </recommendedName>
</protein>
<keyword evidence="6" id="KW-1185">Reference proteome</keyword>
<dbReference type="OrthoDB" id="341511at2759"/>
<dbReference type="Gene3D" id="2.40.50.770">
    <property type="entry name" value="RecQ-mediated genome instability protein Rmi1, C-terminal domain"/>
    <property type="match status" value="1"/>
</dbReference>
<feature type="domain" description="RMI1 N-terminal" evidence="4">
    <location>
        <begin position="19"/>
        <end position="61"/>
    </location>
</feature>
<evidence type="ECO:0000313" key="5">
    <source>
        <dbReference type="EMBL" id="TVY58717.1"/>
    </source>
</evidence>
<dbReference type="Pfam" id="PF21000">
    <property type="entry name" value="RMI1_N_N"/>
    <property type="match status" value="1"/>
</dbReference>
<evidence type="ECO:0000259" key="3">
    <source>
        <dbReference type="Pfam" id="PF08585"/>
    </source>
</evidence>
<dbReference type="SMART" id="SM01161">
    <property type="entry name" value="DUF1767"/>
    <property type="match status" value="1"/>
</dbReference>
<dbReference type="PANTHER" id="PTHR14790:SF15">
    <property type="entry name" value="RECQ-MEDIATED GENOME INSTABILITY PROTEIN 1"/>
    <property type="match status" value="1"/>
</dbReference>
<organism evidence="5 6">
    <name type="scientific">Lachnellula cervina</name>
    <dbReference type="NCBI Taxonomy" id="1316786"/>
    <lineage>
        <taxon>Eukaryota</taxon>
        <taxon>Fungi</taxon>
        <taxon>Dikarya</taxon>
        <taxon>Ascomycota</taxon>
        <taxon>Pezizomycotina</taxon>
        <taxon>Leotiomycetes</taxon>
        <taxon>Helotiales</taxon>
        <taxon>Lachnaceae</taxon>
        <taxon>Lachnellula</taxon>
    </lineage>
</organism>
<dbReference type="Pfam" id="PF08585">
    <property type="entry name" value="RMI1_N_C"/>
    <property type="match status" value="1"/>
</dbReference>
<evidence type="ECO:0000256" key="1">
    <source>
        <dbReference type="ARBA" id="ARBA00006395"/>
    </source>
</evidence>
<feature type="domain" description="RecQ mediated genome instability protein 1 OB-fold" evidence="3">
    <location>
        <begin position="72"/>
        <end position="234"/>
    </location>
</feature>
<dbReference type="GO" id="GO:0031422">
    <property type="term" value="C:RecQ family helicase-topoisomerase III complex"/>
    <property type="evidence" value="ECO:0007669"/>
    <property type="project" value="TreeGrafter"/>
</dbReference>
<dbReference type="InterPro" id="IPR042470">
    <property type="entry name" value="RMI1_N_C_sf"/>
</dbReference>
<dbReference type="GO" id="GO:0000712">
    <property type="term" value="P:resolution of meiotic recombination intermediates"/>
    <property type="evidence" value="ECO:0007669"/>
    <property type="project" value="TreeGrafter"/>
</dbReference>
<accession>A0A7D8UUQ9</accession>